<dbReference type="AlphaFoldDB" id="A0A6V8M035"/>
<proteinExistence type="predicted"/>
<dbReference type="InterPro" id="IPR037257">
    <property type="entry name" value="T2SS_E_N_sf"/>
</dbReference>
<comment type="caution">
    <text evidence="1">The sequence shown here is derived from an EMBL/GenBank/DDBJ whole genome shotgun (WGS) entry which is preliminary data.</text>
</comment>
<name>A0A6V8M035_9BACT</name>
<gene>
    <name evidence="1" type="ORF">NNJEOMEG_01671</name>
</gene>
<accession>A0A6V8M035</accession>
<dbReference type="RefSeq" id="WP_173083270.1">
    <property type="nucleotide sequence ID" value="NZ_BLTE01000006.1"/>
</dbReference>
<organism evidence="1 2">
    <name type="scientific">Fundidesulfovibrio magnetotacticus</name>
    <dbReference type="NCBI Taxonomy" id="2730080"/>
    <lineage>
        <taxon>Bacteria</taxon>
        <taxon>Pseudomonadati</taxon>
        <taxon>Thermodesulfobacteriota</taxon>
        <taxon>Desulfovibrionia</taxon>
        <taxon>Desulfovibrionales</taxon>
        <taxon>Desulfovibrionaceae</taxon>
        <taxon>Fundidesulfovibrio</taxon>
    </lineage>
</organism>
<dbReference type="SUPFAM" id="SSF160246">
    <property type="entry name" value="EspE N-terminal domain-like"/>
    <property type="match status" value="1"/>
</dbReference>
<keyword evidence="2" id="KW-1185">Reference proteome</keyword>
<evidence type="ECO:0000313" key="2">
    <source>
        <dbReference type="Proteomes" id="UP000494245"/>
    </source>
</evidence>
<evidence type="ECO:0000313" key="1">
    <source>
        <dbReference type="EMBL" id="GFK93835.1"/>
    </source>
</evidence>
<reference evidence="1 2" key="1">
    <citation type="submission" date="2020-04" db="EMBL/GenBank/DDBJ databases">
        <authorList>
            <consortium name="Desulfovibrio sp. FSS-1 genome sequencing consortium"/>
            <person name="Shimoshige H."/>
            <person name="Kobayashi H."/>
            <person name="Maekawa T."/>
        </authorList>
    </citation>
    <scope>NUCLEOTIDE SEQUENCE [LARGE SCALE GENOMIC DNA]</scope>
    <source>
        <strain evidence="1 2">SIID29052-01</strain>
    </source>
</reference>
<sequence length="261" mass="28764">MSFQFLGHYLVEQGHATRRQVEEACAHQSEANRRLGDFAVEAGMLTHAQVEDILARQRGTGRSFGSLAVSLGYVARCHMDELLFRQSVNQVHLGEALLALGHLDPARFSEILEGYMTRERQRAQRLEAFYGATSRGRALQALARALELAFLRFARCPLKAHGEAGPRELEDLPHRLPCSVTLPGGAELRFTLHLDERMRAMLEQARPDHEDGADLLEAVASYLRENWRDDPAASPAAPPARGVLLASPEARVAATLDAPAA</sequence>
<dbReference type="Proteomes" id="UP000494245">
    <property type="component" value="Unassembled WGS sequence"/>
</dbReference>
<reference evidence="1 2" key="2">
    <citation type="submission" date="2020-05" db="EMBL/GenBank/DDBJ databases">
        <title>Draft genome sequence of Desulfovibrio sp. strainFSS-1.</title>
        <authorList>
            <person name="Shimoshige H."/>
            <person name="Kobayashi H."/>
            <person name="Maekawa T."/>
        </authorList>
    </citation>
    <scope>NUCLEOTIDE SEQUENCE [LARGE SCALE GENOMIC DNA]</scope>
    <source>
        <strain evidence="1 2">SIID29052-01</strain>
    </source>
</reference>
<dbReference type="EMBL" id="BLTE01000006">
    <property type="protein sequence ID" value="GFK93835.1"/>
    <property type="molecule type" value="Genomic_DNA"/>
</dbReference>
<protein>
    <submittedName>
        <fullName evidence="1">Uncharacterized protein</fullName>
    </submittedName>
</protein>